<comment type="caution">
    <text evidence="1">The sequence shown here is derived from an EMBL/GenBank/DDBJ whole genome shotgun (WGS) entry which is preliminary data.</text>
</comment>
<keyword evidence="2" id="KW-1185">Reference proteome</keyword>
<evidence type="ECO:0000313" key="2">
    <source>
        <dbReference type="Proteomes" id="UP000789396"/>
    </source>
</evidence>
<gene>
    <name evidence="1" type="ORF">RFULGI_LOCUS4238</name>
</gene>
<reference evidence="1" key="1">
    <citation type="submission" date="2021-06" db="EMBL/GenBank/DDBJ databases">
        <authorList>
            <person name="Kallberg Y."/>
            <person name="Tangrot J."/>
            <person name="Rosling A."/>
        </authorList>
    </citation>
    <scope>NUCLEOTIDE SEQUENCE</scope>
    <source>
        <strain evidence="1">IN212</strain>
    </source>
</reference>
<evidence type="ECO:0000313" key="1">
    <source>
        <dbReference type="EMBL" id="CAG8541373.1"/>
    </source>
</evidence>
<organism evidence="1 2">
    <name type="scientific">Racocetra fulgida</name>
    <dbReference type="NCBI Taxonomy" id="60492"/>
    <lineage>
        <taxon>Eukaryota</taxon>
        <taxon>Fungi</taxon>
        <taxon>Fungi incertae sedis</taxon>
        <taxon>Mucoromycota</taxon>
        <taxon>Glomeromycotina</taxon>
        <taxon>Glomeromycetes</taxon>
        <taxon>Diversisporales</taxon>
        <taxon>Gigasporaceae</taxon>
        <taxon>Racocetra</taxon>
    </lineage>
</organism>
<protein>
    <submittedName>
        <fullName evidence="1">4514_t:CDS:1</fullName>
    </submittedName>
</protein>
<dbReference type="AlphaFoldDB" id="A0A9N9AUL5"/>
<dbReference type="Proteomes" id="UP000789396">
    <property type="component" value="Unassembled WGS sequence"/>
</dbReference>
<dbReference type="EMBL" id="CAJVPZ010004113">
    <property type="protein sequence ID" value="CAG8541373.1"/>
    <property type="molecule type" value="Genomic_DNA"/>
</dbReference>
<dbReference type="OrthoDB" id="2423770at2759"/>
<proteinExistence type="predicted"/>
<sequence length="95" mass="10875">MDSPGDKVSIQPLNEWKNSCIQHGTPFTEFPNSAIVQKKFNNSKISILKNVDVSNTSNTDNQLEQQVLFQQFLQFLQSQQQIRSQRLSHDEATPI</sequence>
<name>A0A9N9AUL5_9GLOM</name>
<accession>A0A9N9AUL5</accession>